<dbReference type="GO" id="GO:0140662">
    <property type="term" value="F:ATP-dependent protein folding chaperone"/>
    <property type="evidence" value="ECO:0007669"/>
    <property type="project" value="InterPro"/>
</dbReference>
<dbReference type="Proteomes" id="UP000515561">
    <property type="component" value="Chromosome"/>
</dbReference>
<dbReference type="InterPro" id="IPR018181">
    <property type="entry name" value="Heat_shock_70_CS"/>
</dbReference>
<dbReference type="FunFam" id="3.30.420.40:FF:000028">
    <property type="entry name" value="heat shock 70 kDa protein-like"/>
    <property type="match status" value="1"/>
</dbReference>
<evidence type="ECO:0000256" key="8">
    <source>
        <dbReference type="ARBA" id="ARBA00023186"/>
    </source>
</evidence>
<dbReference type="GO" id="GO:0005524">
    <property type="term" value="F:ATP binding"/>
    <property type="evidence" value="ECO:0007669"/>
    <property type="project" value="UniProtKB-KW"/>
</dbReference>
<dbReference type="RefSeq" id="WP_330601756.1">
    <property type="nucleotide sequence ID" value="NZ_AP023367.1"/>
</dbReference>
<evidence type="ECO:0000256" key="9">
    <source>
        <dbReference type="ARBA" id="ARBA00030019"/>
    </source>
</evidence>
<proteinExistence type="inferred from homology"/>
<evidence type="ECO:0000256" key="10">
    <source>
        <dbReference type="ARBA" id="ARBA00030945"/>
    </source>
</evidence>
<evidence type="ECO:0000313" key="13">
    <source>
        <dbReference type="Proteomes" id="UP000515561"/>
    </source>
</evidence>
<evidence type="ECO:0000256" key="7">
    <source>
        <dbReference type="ARBA" id="ARBA00023016"/>
    </source>
</evidence>
<keyword evidence="6" id="KW-0067">ATP-binding</keyword>
<organism evidence="12 13">
    <name type="scientific">Anaerocolumna cellulosilytica</name>
    <dbReference type="NCBI Taxonomy" id="433286"/>
    <lineage>
        <taxon>Bacteria</taxon>
        <taxon>Bacillati</taxon>
        <taxon>Bacillota</taxon>
        <taxon>Clostridia</taxon>
        <taxon>Lachnospirales</taxon>
        <taxon>Lachnospiraceae</taxon>
        <taxon>Anaerocolumna</taxon>
    </lineage>
</organism>
<evidence type="ECO:0000256" key="4">
    <source>
        <dbReference type="ARBA" id="ARBA00017249"/>
    </source>
</evidence>
<evidence type="ECO:0000256" key="3">
    <source>
        <dbReference type="ARBA" id="ARBA00014415"/>
    </source>
</evidence>
<sequence length="123" mass="13611">MTTVGIDLGTTNSLVAYWSGEKAEIIPNVIGENLTPSVVSVDETGEILVGQIAKERLITHPDMTAAVFKRFMGTEKNINLVNIILRQKSFLPLYYIKVIKGRCRGFFGSSGRECGNQRTSIFQ</sequence>
<gene>
    <name evidence="12" type="ORF">acsn021_13480</name>
</gene>
<evidence type="ECO:0000256" key="5">
    <source>
        <dbReference type="ARBA" id="ARBA00022741"/>
    </source>
</evidence>
<dbReference type="EMBL" id="AP023367">
    <property type="protein sequence ID" value="BCJ93779.1"/>
    <property type="molecule type" value="Genomic_DNA"/>
</dbReference>
<dbReference type="PRINTS" id="PR00301">
    <property type="entry name" value="HEATSHOCK70"/>
</dbReference>
<evidence type="ECO:0000256" key="2">
    <source>
        <dbReference type="ARBA" id="ARBA00007381"/>
    </source>
</evidence>
<reference evidence="12 13" key="1">
    <citation type="journal article" date="2016" name="Int. J. Syst. Evol. Microbiol.">
        <title>Descriptions of Anaerotaenia torta gen. nov., sp. nov. and Anaerocolumna cellulosilytica gen. nov., sp. nov. isolated from a methanogenic reactor of cattle waste.</title>
        <authorList>
            <person name="Uek A."/>
            <person name="Ohtaki Y."/>
            <person name="Kaku N."/>
            <person name="Ueki K."/>
        </authorList>
    </citation>
    <scope>NUCLEOTIDE SEQUENCE [LARGE SCALE GENOMIC DNA]</scope>
    <source>
        <strain evidence="12 13">SN021</strain>
    </source>
</reference>
<evidence type="ECO:0000313" key="12">
    <source>
        <dbReference type="EMBL" id="BCJ93779.1"/>
    </source>
</evidence>
<keyword evidence="5" id="KW-0547">Nucleotide-binding</keyword>
<comment type="function">
    <text evidence="1">Acts as a chaperone.</text>
</comment>
<keyword evidence="8" id="KW-0143">Chaperone</keyword>
<keyword evidence="13" id="KW-1185">Reference proteome</keyword>
<dbReference type="AlphaFoldDB" id="A0A6S6QXJ4"/>
<keyword evidence="7" id="KW-0346">Stress response</keyword>
<dbReference type="PROSITE" id="PS00297">
    <property type="entry name" value="HSP70_1"/>
    <property type="match status" value="1"/>
</dbReference>
<dbReference type="Gene3D" id="3.30.420.40">
    <property type="match status" value="1"/>
</dbReference>
<evidence type="ECO:0000256" key="6">
    <source>
        <dbReference type="ARBA" id="ARBA00022840"/>
    </source>
</evidence>
<evidence type="ECO:0000256" key="1">
    <source>
        <dbReference type="ARBA" id="ARBA00002290"/>
    </source>
</evidence>
<dbReference type="InterPro" id="IPR043129">
    <property type="entry name" value="ATPase_NBD"/>
</dbReference>
<dbReference type="Pfam" id="PF00012">
    <property type="entry name" value="HSP70"/>
    <property type="match status" value="1"/>
</dbReference>
<evidence type="ECO:0000256" key="11">
    <source>
        <dbReference type="ARBA" id="ARBA00033103"/>
    </source>
</evidence>
<name>A0A6S6QXJ4_9FIRM</name>
<protein>
    <recommendedName>
        <fullName evidence="3">Chaperone protein DnaK</fullName>
    </recommendedName>
    <alternativeName>
        <fullName evidence="4">Chaperone protein dnaK</fullName>
    </alternativeName>
    <alternativeName>
        <fullName evidence="11">HSP70</fullName>
    </alternativeName>
    <alternativeName>
        <fullName evidence="10">Heat shock 70 kDa protein</fullName>
    </alternativeName>
    <alternativeName>
        <fullName evidence="9">Heat shock protein 70</fullName>
    </alternativeName>
</protein>
<dbReference type="KEGG" id="acel:acsn021_13480"/>
<dbReference type="InterPro" id="IPR013126">
    <property type="entry name" value="Hsp_70_fam"/>
</dbReference>
<dbReference type="SUPFAM" id="SSF53067">
    <property type="entry name" value="Actin-like ATPase domain"/>
    <property type="match status" value="1"/>
</dbReference>
<comment type="similarity">
    <text evidence="2">Belongs to the heat shock protein 70 family.</text>
</comment>
<accession>A0A6S6QXJ4</accession>